<dbReference type="AlphaFoldDB" id="A0A0D2ENF4"/>
<dbReference type="GO" id="GO:0022857">
    <property type="term" value="F:transmembrane transporter activity"/>
    <property type="evidence" value="ECO:0007669"/>
    <property type="project" value="InterPro"/>
</dbReference>
<organism evidence="4 5">
    <name type="scientific">Exophiala xenobiotica</name>
    <dbReference type="NCBI Taxonomy" id="348802"/>
    <lineage>
        <taxon>Eukaryota</taxon>
        <taxon>Fungi</taxon>
        <taxon>Dikarya</taxon>
        <taxon>Ascomycota</taxon>
        <taxon>Pezizomycotina</taxon>
        <taxon>Eurotiomycetes</taxon>
        <taxon>Chaetothyriomycetidae</taxon>
        <taxon>Chaetothyriales</taxon>
        <taxon>Herpotrichiellaceae</taxon>
        <taxon>Exophiala</taxon>
    </lineage>
</organism>
<evidence type="ECO:0000256" key="1">
    <source>
        <dbReference type="ARBA" id="ARBA00004141"/>
    </source>
</evidence>
<dbReference type="EMBL" id="KN847319">
    <property type="protein sequence ID" value="KIW56300.1"/>
    <property type="molecule type" value="Genomic_DNA"/>
</dbReference>
<dbReference type="SUPFAM" id="SSF103473">
    <property type="entry name" value="MFS general substrate transporter"/>
    <property type="match status" value="1"/>
</dbReference>
<dbReference type="OrthoDB" id="6499973at2759"/>
<proteinExistence type="inferred from homology"/>
<evidence type="ECO:0000313" key="4">
    <source>
        <dbReference type="EMBL" id="KIW56300.1"/>
    </source>
</evidence>
<feature type="transmembrane region" description="Helical" evidence="3">
    <location>
        <begin position="170"/>
        <end position="191"/>
    </location>
</feature>
<keyword evidence="3" id="KW-0472">Membrane</keyword>
<feature type="transmembrane region" description="Helical" evidence="3">
    <location>
        <begin position="135"/>
        <end position="158"/>
    </location>
</feature>
<accession>A0A0D2ENF4</accession>
<feature type="transmembrane region" description="Helical" evidence="3">
    <location>
        <begin position="400"/>
        <end position="418"/>
    </location>
</feature>
<keyword evidence="3" id="KW-1133">Transmembrane helix</keyword>
<feature type="transmembrane region" description="Helical" evidence="3">
    <location>
        <begin position="305"/>
        <end position="326"/>
    </location>
</feature>
<comment type="similarity">
    <text evidence="2">Belongs to the major facilitator superfamily. Monocarboxylate porter (TC 2.A.1.13) family.</text>
</comment>
<reference evidence="4 5" key="1">
    <citation type="submission" date="2015-01" db="EMBL/GenBank/DDBJ databases">
        <title>The Genome Sequence of Exophiala xenobiotica CBS118157.</title>
        <authorList>
            <consortium name="The Broad Institute Genomics Platform"/>
            <person name="Cuomo C."/>
            <person name="de Hoog S."/>
            <person name="Gorbushina A."/>
            <person name="Stielow B."/>
            <person name="Teixiera M."/>
            <person name="Abouelleil A."/>
            <person name="Chapman S.B."/>
            <person name="Priest M."/>
            <person name="Young S.K."/>
            <person name="Wortman J."/>
            <person name="Nusbaum C."/>
            <person name="Birren B."/>
        </authorList>
    </citation>
    <scope>NUCLEOTIDE SEQUENCE [LARGE SCALE GENOMIC DNA]</scope>
    <source>
        <strain evidence="4 5">CBS 118157</strain>
    </source>
</reference>
<name>A0A0D2ENF4_9EURO</name>
<feature type="transmembrane region" description="Helical" evidence="3">
    <location>
        <begin position="37"/>
        <end position="60"/>
    </location>
</feature>
<feature type="transmembrane region" description="Helical" evidence="3">
    <location>
        <begin position="80"/>
        <end position="98"/>
    </location>
</feature>
<evidence type="ECO:0000313" key="5">
    <source>
        <dbReference type="Proteomes" id="UP000054342"/>
    </source>
</evidence>
<dbReference type="HOGENOM" id="CLU_001265_1_2_1"/>
<gene>
    <name evidence="4" type="ORF">PV05_04969</name>
</gene>
<dbReference type="PANTHER" id="PTHR11360:SF315">
    <property type="entry name" value="TRANSPORTER MCH2-RELATED"/>
    <property type="match status" value="1"/>
</dbReference>
<dbReference type="CDD" id="cd17352">
    <property type="entry name" value="MFS_MCT_SLC16"/>
    <property type="match status" value="1"/>
</dbReference>
<feature type="transmembrane region" description="Helical" evidence="3">
    <location>
        <begin position="239"/>
        <end position="260"/>
    </location>
</feature>
<dbReference type="InterPro" id="IPR036259">
    <property type="entry name" value="MFS_trans_sf"/>
</dbReference>
<protein>
    <recommendedName>
        <fullName evidence="6">Major facilitator superfamily (MFS) profile domain-containing protein</fullName>
    </recommendedName>
</protein>
<evidence type="ECO:0008006" key="6">
    <source>
        <dbReference type="Google" id="ProtNLM"/>
    </source>
</evidence>
<evidence type="ECO:0000256" key="2">
    <source>
        <dbReference type="ARBA" id="ARBA00006727"/>
    </source>
</evidence>
<dbReference type="Proteomes" id="UP000054342">
    <property type="component" value="Unassembled WGS sequence"/>
</dbReference>
<dbReference type="InterPro" id="IPR050327">
    <property type="entry name" value="Proton-linked_MCT"/>
</dbReference>
<feature type="transmembrane region" description="Helical" evidence="3">
    <location>
        <begin position="366"/>
        <end position="388"/>
    </location>
</feature>
<dbReference type="GeneID" id="25326877"/>
<evidence type="ECO:0000256" key="3">
    <source>
        <dbReference type="SAM" id="Phobius"/>
    </source>
</evidence>
<dbReference type="Pfam" id="PF07690">
    <property type="entry name" value="MFS_1"/>
    <property type="match status" value="1"/>
</dbReference>
<keyword evidence="3" id="KW-0812">Transmembrane</keyword>
<dbReference type="Gene3D" id="1.20.1250.20">
    <property type="entry name" value="MFS general substrate transporter like domains"/>
    <property type="match status" value="2"/>
</dbReference>
<dbReference type="PANTHER" id="PTHR11360">
    <property type="entry name" value="MONOCARBOXYLATE TRANSPORTER"/>
    <property type="match status" value="1"/>
</dbReference>
<dbReference type="InterPro" id="IPR011701">
    <property type="entry name" value="MFS"/>
</dbReference>
<sequence length="432" mass="46856">MGSDYEEPTRLVILQAIDSQQTAEAEGDIAKPPDGGYGWVCLACCFASNCFTWGITSSYGVYLSYYLSEQLFPQSTPLDYAFIGSLNFGVAMVVAPLVTRLARSFGIRPIMLAGAIMFGGGYISASFATRIWQLYLSQGALVGLGVGFIYVPSIAVLSQWFTKRRSLANGISAAGSGIGGLSFSFAIGAMIDHLGIGWALRITGLCGLVANLLSASFIRDRNQIIRPKQHPFDASLLRRADVILLLLWAFFSTFGYIALLYSMSDFALSIGLSRQQATQVTAFLNMGTALGRPFIGVASDRFGRFGVSTTLTLVCGIACFAIWIPASSFGVTVFFGILIGGILGVFWMTIAPLCVEVVGLRQLPSLLSLSWLSVVLPTTFSEVIALYIRRSDSPRPYLYTQLFCGLCYICASCCLWAVRTLCKRREMTAGQR</sequence>
<keyword evidence="5" id="KW-1185">Reference proteome</keyword>
<feature type="transmembrane region" description="Helical" evidence="3">
    <location>
        <begin position="280"/>
        <end position="298"/>
    </location>
</feature>
<dbReference type="GO" id="GO:0016020">
    <property type="term" value="C:membrane"/>
    <property type="evidence" value="ECO:0007669"/>
    <property type="project" value="UniProtKB-SubCell"/>
</dbReference>
<dbReference type="RefSeq" id="XP_013316884.1">
    <property type="nucleotide sequence ID" value="XM_013461430.1"/>
</dbReference>
<feature type="transmembrane region" description="Helical" evidence="3">
    <location>
        <begin position="197"/>
        <end position="218"/>
    </location>
</feature>
<feature type="transmembrane region" description="Helical" evidence="3">
    <location>
        <begin position="110"/>
        <end position="129"/>
    </location>
</feature>
<comment type="subcellular location">
    <subcellularLocation>
        <location evidence="1">Membrane</location>
        <topology evidence="1">Multi-pass membrane protein</topology>
    </subcellularLocation>
</comment>
<feature type="transmembrane region" description="Helical" evidence="3">
    <location>
        <begin position="332"/>
        <end position="354"/>
    </location>
</feature>